<protein>
    <recommendedName>
        <fullName evidence="1">DUF4097 domain-containing protein</fullName>
    </recommendedName>
</protein>
<evidence type="ECO:0000313" key="2">
    <source>
        <dbReference type="EMBL" id="KRN28371.1"/>
    </source>
</evidence>
<dbReference type="RefSeq" id="WP_057769335.1">
    <property type="nucleotide sequence ID" value="NZ_JQAT01000003.1"/>
</dbReference>
<dbReference type="Pfam" id="PF13349">
    <property type="entry name" value="DUF4097"/>
    <property type="match status" value="1"/>
</dbReference>
<accession>A0A0R2FID8</accession>
<evidence type="ECO:0000313" key="4">
    <source>
        <dbReference type="Proteomes" id="UP000051645"/>
    </source>
</evidence>
<reference evidence="4 5" key="1">
    <citation type="journal article" date="2015" name="Genome Announc.">
        <title>Expanding the biotechnology potential of lactobacilli through comparative genomics of 213 strains and associated genera.</title>
        <authorList>
            <person name="Sun Z."/>
            <person name="Harris H.M."/>
            <person name="McCann A."/>
            <person name="Guo C."/>
            <person name="Argimon S."/>
            <person name="Zhang W."/>
            <person name="Yang X."/>
            <person name="Jeffery I.B."/>
            <person name="Cooney J.C."/>
            <person name="Kagawa T.F."/>
            <person name="Liu W."/>
            <person name="Song Y."/>
            <person name="Salvetti E."/>
            <person name="Wrobel A."/>
            <person name="Rasinkangas P."/>
            <person name="Parkhill J."/>
            <person name="Rea M.C."/>
            <person name="O'Sullivan O."/>
            <person name="Ritari J."/>
            <person name="Douillard F.P."/>
            <person name="Paul Ross R."/>
            <person name="Yang R."/>
            <person name="Briner A.E."/>
            <person name="Felis G.E."/>
            <person name="de Vos W.M."/>
            <person name="Barrangou R."/>
            <person name="Klaenhammer T.R."/>
            <person name="Caufield P.W."/>
            <person name="Cui Y."/>
            <person name="Zhang H."/>
            <person name="O'Toole P.W."/>
        </authorList>
    </citation>
    <scope>NUCLEOTIDE SEQUENCE [LARGE SCALE GENOMIC DNA]</scope>
    <source>
        <strain evidence="2 5">ATCC BAA-66</strain>
        <strain evidence="3 4">DSM 13344</strain>
    </source>
</reference>
<comment type="caution">
    <text evidence="2">The sequence shown here is derived from an EMBL/GenBank/DDBJ whole genome shotgun (WGS) entry which is preliminary data.</text>
</comment>
<gene>
    <name evidence="2" type="ORF">IV38_GL001370</name>
    <name evidence="3" type="ORF">IV40_GL001157</name>
</gene>
<evidence type="ECO:0000313" key="5">
    <source>
        <dbReference type="Proteomes" id="UP000051751"/>
    </source>
</evidence>
<keyword evidence="4" id="KW-1185">Reference proteome</keyword>
<name>A0A0R2FID8_9LACO</name>
<dbReference type="STRING" id="81857.IV38_GL001370"/>
<dbReference type="Gene3D" id="2.160.20.120">
    <property type="match status" value="1"/>
</dbReference>
<feature type="domain" description="DUF4097" evidence="1">
    <location>
        <begin position="56"/>
        <end position="249"/>
    </location>
</feature>
<dbReference type="Proteomes" id="UP000051751">
    <property type="component" value="Unassembled WGS sequence"/>
</dbReference>
<sequence length="250" mass="26949">MKHFFKGSLIAIIVGFFCVLAGTAMHARMSAAWNNSTHQFEFYKATKTTLPLDNDIKTLNINLRDSDIKIKRGKTAKVILEGETGQTPRAAQNGSTLAIASTQKAARATAVLSDPVTFATSKAKPIDRSFHLDLDFGITHQVTIVLTNRQLKHLNIKAAGSDITGSRPNVGQLSIVNTSGTVSLTKPNARQLVVTTDSGDIRISQPAEKAALANVDGDNEINGQTVAKIYSQANDARYRLTTRSGDITLN</sequence>
<evidence type="ECO:0000259" key="1">
    <source>
        <dbReference type="Pfam" id="PF13349"/>
    </source>
</evidence>
<proteinExistence type="predicted"/>
<dbReference type="AlphaFoldDB" id="A0A0R2FID8"/>
<organism evidence="2 5">
    <name type="scientific">Lactobacillus selangorensis</name>
    <dbReference type="NCBI Taxonomy" id="81857"/>
    <lineage>
        <taxon>Bacteria</taxon>
        <taxon>Bacillati</taxon>
        <taxon>Bacillota</taxon>
        <taxon>Bacilli</taxon>
        <taxon>Lactobacillales</taxon>
        <taxon>Lactobacillaceae</taxon>
        <taxon>Lactobacillus</taxon>
    </lineage>
</organism>
<dbReference type="PATRIC" id="fig|81857.3.peg.1379"/>
<dbReference type="EMBL" id="JQAZ01000003">
    <property type="protein sequence ID" value="KRN31872.1"/>
    <property type="molecule type" value="Genomic_DNA"/>
</dbReference>
<dbReference type="Proteomes" id="UP000051645">
    <property type="component" value="Unassembled WGS sequence"/>
</dbReference>
<dbReference type="EMBL" id="JQAT01000003">
    <property type="protein sequence ID" value="KRN28371.1"/>
    <property type="molecule type" value="Genomic_DNA"/>
</dbReference>
<dbReference type="InterPro" id="IPR025164">
    <property type="entry name" value="Toastrack_DUF4097"/>
</dbReference>
<evidence type="ECO:0000313" key="3">
    <source>
        <dbReference type="EMBL" id="KRN31872.1"/>
    </source>
</evidence>